<organism evidence="1 2">
    <name type="scientific">Prunus dulcis</name>
    <name type="common">Almond</name>
    <name type="synonym">Amygdalus dulcis</name>
    <dbReference type="NCBI Taxonomy" id="3755"/>
    <lineage>
        <taxon>Eukaryota</taxon>
        <taxon>Viridiplantae</taxon>
        <taxon>Streptophyta</taxon>
        <taxon>Embryophyta</taxon>
        <taxon>Tracheophyta</taxon>
        <taxon>Spermatophyta</taxon>
        <taxon>Magnoliopsida</taxon>
        <taxon>eudicotyledons</taxon>
        <taxon>Gunneridae</taxon>
        <taxon>Pentapetalae</taxon>
        <taxon>rosids</taxon>
        <taxon>fabids</taxon>
        <taxon>Rosales</taxon>
        <taxon>Rosaceae</taxon>
        <taxon>Amygdaloideae</taxon>
        <taxon>Amygdaleae</taxon>
        <taxon>Prunus</taxon>
    </lineage>
</organism>
<dbReference type="AlphaFoldDB" id="A0AAD4VZD3"/>
<name>A0AAD4VZD3_PRUDU</name>
<dbReference type="InterPro" id="IPR004158">
    <property type="entry name" value="DUF247_pln"/>
</dbReference>
<accession>A0AAD4VZD3</accession>
<evidence type="ECO:0000313" key="1">
    <source>
        <dbReference type="EMBL" id="KAI5334100.1"/>
    </source>
</evidence>
<sequence length="122" mass="13536">MLKLENQVPFCILGDLLELHRTAAAANSNSTYVIPSMKELAFEFINMTFGWMSIVQNVGMLGSSSSKVEHFISFLRLFYLPKDSHIINIGGEVKVVSEPSILEPQMARVKIVWGSSTSLSTI</sequence>
<keyword evidence="2" id="KW-1185">Reference proteome</keyword>
<dbReference type="Proteomes" id="UP001054821">
    <property type="component" value="Chromosome 4"/>
</dbReference>
<gene>
    <name evidence="1" type="ORF">L3X38_024233</name>
</gene>
<reference evidence="1 2" key="1">
    <citation type="journal article" date="2022" name="G3 (Bethesda)">
        <title>Whole-genome sequence and methylome profiling of the almond [Prunus dulcis (Mill.) D.A. Webb] cultivar 'Nonpareil'.</title>
        <authorList>
            <person name="D'Amico-Willman K.M."/>
            <person name="Ouma W.Z."/>
            <person name="Meulia T."/>
            <person name="Sideli G.M."/>
            <person name="Gradziel T.M."/>
            <person name="Fresnedo-Ramirez J."/>
        </authorList>
    </citation>
    <scope>NUCLEOTIDE SEQUENCE [LARGE SCALE GENOMIC DNA]</scope>
    <source>
        <strain evidence="1">Clone GOH B32 T37-40</strain>
    </source>
</reference>
<comment type="caution">
    <text evidence="1">The sequence shown here is derived from an EMBL/GenBank/DDBJ whole genome shotgun (WGS) entry which is preliminary data.</text>
</comment>
<dbReference type="EMBL" id="JAJFAZ020000004">
    <property type="protein sequence ID" value="KAI5334100.1"/>
    <property type="molecule type" value="Genomic_DNA"/>
</dbReference>
<protein>
    <submittedName>
        <fullName evidence="1">Uncharacterized protein</fullName>
    </submittedName>
</protein>
<evidence type="ECO:0000313" key="2">
    <source>
        <dbReference type="Proteomes" id="UP001054821"/>
    </source>
</evidence>
<proteinExistence type="predicted"/>
<dbReference type="Pfam" id="PF03140">
    <property type="entry name" value="DUF247"/>
    <property type="match status" value="1"/>
</dbReference>